<dbReference type="GO" id="GO:0016772">
    <property type="term" value="F:transferase activity, transferring phosphorus-containing groups"/>
    <property type="evidence" value="ECO:0007669"/>
    <property type="project" value="InterPro"/>
</dbReference>
<dbReference type="InterPro" id="IPR021520">
    <property type="entry name" value="Stealth_CR2"/>
</dbReference>
<dbReference type="Pfam" id="PF17101">
    <property type="entry name" value="Stealth_CR1"/>
    <property type="match status" value="1"/>
</dbReference>
<dbReference type="InterPro" id="IPR031358">
    <property type="entry name" value="Stealth_CR1"/>
</dbReference>
<evidence type="ECO:0000313" key="6">
    <source>
        <dbReference type="EMBL" id="ANF30206.1"/>
    </source>
</evidence>
<feature type="domain" description="Stealth protein CR2 conserved region 2" evidence="4">
    <location>
        <begin position="39"/>
        <end position="141"/>
    </location>
</feature>
<dbReference type="PANTHER" id="PTHR24045">
    <property type="match status" value="1"/>
</dbReference>
<comment type="similarity">
    <text evidence="1">Belongs to the stealth family.</text>
</comment>
<feature type="domain" description="Stealth protein CR1 conserved region 1" evidence="5">
    <location>
        <begin position="7"/>
        <end position="30"/>
    </location>
</feature>
<organism evidence="6">
    <name type="scientific">Hafnia alvei</name>
    <dbReference type="NCBI Taxonomy" id="569"/>
    <lineage>
        <taxon>Bacteria</taxon>
        <taxon>Pseudomonadati</taxon>
        <taxon>Pseudomonadota</taxon>
        <taxon>Gammaproteobacteria</taxon>
        <taxon>Enterobacterales</taxon>
        <taxon>Hafniaceae</taxon>
        <taxon>Hafnia</taxon>
    </lineage>
</organism>
<dbReference type="AlphaFoldDB" id="A0A172X0P2"/>
<dbReference type="PANTHER" id="PTHR24045:SF0">
    <property type="entry name" value="N-ACETYLGLUCOSAMINE-1-PHOSPHOTRANSFERASE SUBUNITS ALPHA_BETA"/>
    <property type="match status" value="1"/>
</dbReference>
<reference evidence="6" key="1">
    <citation type="journal article" date="2016" name="PLoS ONE">
        <title>Genetic Diversity of O-Antigens in Hafnia alvei and the Development of a Suspension Array for Serotype Detection.</title>
        <authorList>
            <person name="Duan Z."/>
            <person name="Niedziela T."/>
            <person name="Lugowski C."/>
            <person name="Cao B."/>
            <person name="Wang T."/>
            <person name="Xu L."/>
            <person name="Yang B."/>
            <person name="Liu B."/>
            <person name="Wang L."/>
        </authorList>
    </citation>
    <scope>NUCLEOTIDE SEQUENCE</scope>
    <source>
        <strain evidence="6">PCM1224</strain>
    </source>
</reference>
<sequence>MNKNVSDIDIVILWVDGADPDWIASFNKFSMDKKILDTRYKDWDTIKYVFRGIEKFMPWVRKIHFVTCGQKPNWMVSNHPKLNFVFHSDIFLTKDILPVFNSSSIELNFERIPDLSEKFIYFNDDTLILRPAAESRFFVDNQPVDFLIESLPRRGKLYNKIRKPDSWSSMINNCIDLINGHFYKNDYATMRKEHRYSNRYKLIHRISNLFFSIEDKYLAFKHYHHPQPYLKKTIINVNKKFSDAVNDTIESKFRNSKNISQALYRYSHLASGDFYPIYYDDHFCKNISSINDAKKCAKMINNKRFVCVNDSISADSIEYAECRSIIINALDGILREKSTFEKIS</sequence>
<protein>
    <submittedName>
        <fullName evidence="6">Capsular polysaccharide phosphotransferase SacB</fullName>
        <ecNumber evidence="6">2.7.-.-</ecNumber>
    </submittedName>
</protein>
<proteinExistence type="inferred from homology"/>
<name>A0A172X0P2_HAFAL</name>
<gene>
    <name evidence="6" type="primary">sacB</name>
</gene>
<evidence type="ECO:0000256" key="3">
    <source>
        <dbReference type="ARBA" id="ARBA00023169"/>
    </source>
</evidence>
<dbReference type="InterPro" id="IPR047141">
    <property type="entry name" value="Stealth"/>
</dbReference>
<dbReference type="EC" id="2.7.-.-" evidence="6"/>
<dbReference type="EMBL" id="KX117097">
    <property type="protein sequence ID" value="ANF30206.1"/>
    <property type="molecule type" value="Genomic_DNA"/>
</dbReference>
<evidence type="ECO:0000256" key="1">
    <source>
        <dbReference type="ARBA" id="ARBA00007583"/>
    </source>
</evidence>
<accession>A0A172X0P2</accession>
<evidence type="ECO:0000259" key="5">
    <source>
        <dbReference type="Pfam" id="PF17101"/>
    </source>
</evidence>
<dbReference type="GO" id="GO:0000271">
    <property type="term" value="P:polysaccharide biosynthetic process"/>
    <property type="evidence" value="ECO:0007669"/>
    <property type="project" value="UniProtKB-KW"/>
</dbReference>
<dbReference type="Pfam" id="PF11380">
    <property type="entry name" value="Stealth_CR2"/>
    <property type="match status" value="1"/>
</dbReference>
<keyword evidence="2 6" id="KW-0808">Transferase</keyword>
<keyword evidence="3" id="KW-0270">Exopolysaccharide synthesis</keyword>
<evidence type="ECO:0000259" key="4">
    <source>
        <dbReference type="Pfam" id="PF11380"/>
    </source>
</evidence>
<evidence type="ECO:0000256" key="2">
    <source>
        <dbReference type="ARBA" id="ARBA00022679"/>
    </source>
</evidence>